<dbReference type="Proteomes" id="UP001187192">
    <property type="component" value="Unassembled WGS sequence"/>
</dbReference>
<proteinExistence type="predicted"/>
<reference evidence="1" key="1">
    <citation type="submission" date="2023-07" db="EMBL/GenBank/DDBJ databases">
        <title>draft genome sequence of fig (Ficus carica).</title>
        <authorList>
            <person name="Takahashi T."/>
            <person name="Nishimura K."/>
        </authorList>
    </citation>
    <scope>NUCLEOTIDE SEQUENCE</scope>
</reference>
<gene>
    <name evidence="1" type="ORF">TIFTF001_039234</name>
    <name evidence="2" type="ORF">TIFTF001_039236</name>
</gene>
<accession>A0AA88JDQ6</accession>
<evidence type="ECO:0000313" key="2">
    <source>
        <dbReference type="EMBL" id="GMN70192.1"/>
    </source>
</evidence>
<evidence type="ECO:0000313" key="1">
    <source>
        <dbReference type="EMBL" id="GMN70189.1"/>
    </source>
</evidence>
<organism evidence="1 3">
    <name type="scientific">Ficus carica</name>
    <name type="common">Common fig</name>
    <dbReference type="NCBI Taxonomy" id="3494"/>
    <lineage>
        <taxon>Eukaryota</taxon>
        <taxon>Viridiplantae</taxon>
        <taxon>Streptophyta</taxon>
        <taxon>Embryophyta</taxon>
        <taxon>Tracheophyta</taxon>
        <taxon>Spermatophyta</taxon>
        <taxon>Magnoliopsida</taxon>
        <taxon>eudicotyledons</taxon>
        <taxon>Gunneridae</taxon>
        <taxon>Pentapetalae</taxon>
        <taxon>rosids</taxon>
        <taxon>fabids</taxon>
        <taxon>Rosales</taxon>
        <taxon>Moraceae</taxon>
        <taxon>Ficeae</taxon>
        <taxon>Ficus</taxon>
    </lineage>
</organism>
<sequence>MAEWAFFMTSPACCSCCSARDQASPAHGWVAQFSGPARVLRTLACRDCFCSHDGCSANPGRRSPPAGDYGRRSAMAAVQPAGGVRTVAGTTSLFFF</sequence>
<keyword evidence="3" id="KW-1185">Reference proteome</keyword>
<comment type="caution">
    <text evidence="1">The sequence shown here is derived from an EMBL/GenBank/DDBJ whole genome shotgun (WGS) entry which is preliminary data.</text>
</comment>
<dbReference type="EMBL" id="BTGU01001058">
    <property type="protein sequence ID" value="GMN70192.1"/>
    <property type="molecule type" value="Genomic_DNA"/>
</dbReference>
<name>A0AA88JDQ6_FICCA</name>
<dbReference type="AlphaFoldDB" id="A0AA88JDQ6"/>
<protein>
    <submittedName>
        <fullName evidence="1">Uncharacterized protein</fullName>
    </submittedName>
</protein>
<evidence type="ECO:0000313" key="3">
    <source>
        <dbReference type="Proteomes" id="UP001187192"/>
    </source>
</evidence>
<dbReference type="EMBL" id="BTGU01001057">
    <property type="protein sequence ID" value="GMN70189.1"/>
    <property type="molecule type" value="Genomic_DNA"/>
</dbReference>